<evidence type="ECO:0000259" key="4">
    <source>
        <dbReference type="PROSITE" id="PS51841"/>
    </source>
</evidence>
<dbReference type="InterPro" id="IPR001343">
    <property type="entry name" value="Hemolysn_Ca-bd"/>
</dbReference>
<comment type="caution">
    <text evidence="5">The sequence shown here is derived from an EMBL/GenBank/DDBJ whole genome shotgun (WGS) entry which is preliminary data.</text>
</comment>
<organism evidence="5 6">
    <name type="scientific">Microvirga terricola</name>
    <dbReference type="NCBI Taxonomy" id="2719797"/>
    <lineage>
        <taxon>Bacteria</taxon>
        <taxon>Pseudomonadati</taxon>
        <taxon>Pseudomonadota</taxon>
        <taxon>Alphaproteobacteria</taxon>
        <taxon>Hyphomicrobiales</taxon>
        <taxon>Methylobacteriaceae</taxon>
        <taxon>Microvirga</taxon>
    </lineage>
</organism>
<dbReference type="EMBL" id="JAATJS010000001">
    <property type="protein sequence ID" value="NIX75792.1"/>
    <property type="molecule type" value="Genomic_DNA"/>
</dbReference>
<dbReference type="CDD" id="cd04486">
    <property type="entry name" value="YhcR_OBF_like"/>
    <property type="match status" value="1"/>
</dbReference>
<evidence type="ECO:0000313" key="6">
    <source>
        <dbReference type="Proteomes" id="UP000707352"/>
    </source>
</evidence>
<dbReference type="Gene3D" id="3.60.10.10">
    <property type="entry name" value="Endonuclease/exonuclease/phosphatase"/>
    <property type="match status" value="1"/>
</dbReference>
<dbReference type="InterPro" id="IPR001322">
    <property type="entry name" value="Lamin_tail_dom"/>
</dbReference>
<dbReference type="InterPro" id="IPR038081">
    <property type="entry name" value="CalX-like_sf"/>
</dbReference>
<dbReference type="PROSITE" id="PS51841">
    <property type="entry name" value="LTD"/>
    <property type="match status" value="1"/>
</dbReference>
<dbReference type="Gene3D" id="2.60.40.2030">
    <property type="match status" value="1"/>
</dbReference>
<name>A0ABX0VD69_9HYPH</name>
<keyword evidence="3" id="KW-0106">Calcium</keyword>
<dbReference type="InterPro" id="IPR018511">
    <property type="entry name" value="Hemolysin-typ_Ca-bd_CS"/>
</dbReference>
<dbReference type="Pfam" id="PF03160">
    <property type="entry name" value="Calx-beta"/>
    <property type="match status" value="1"/>
</dbReference>
<dbReference type="Proteomes" id="UP000707352">
    <property type="component" value="Unassembled WGS sequence"/>
</dbReference>
<dbReference type="PANTHER" id="PTHR42834">
    <property type="entry name" value="ENDONUCLEASE/EXONUCLEASE/PHOSPHATASE FAMILY PROTEIN (AFU_ORTHOLOGUE AFUA_3G09210)"/>
    <property type="match status" value="1"/>
</dbReference>
<feature type="domain" description="LTD" evidence="4">
    <location>
        <begin position="1"/>
        <end position="125"/>
    </location>
</feature>
<keyword evidence="1" id="KW-0732">Signal</keyword>
<evidence type="ECO:0000313" key="5">
    <source>
        <dbReference type="EMBL" id="NIX75792.1"/>
    </source>
</evidence>
<dbReference type="Pfam" id="PF19580">
    <property type="entry name" value="Exo_endo_phos_3"/>
    <property type="match status" value="1"/>
</dbReference>
<sequence>MANVWINELHYDNAGADANEFIEIAGLAGTDLTGWKIQLYDGTTGNTYGTDIALSGVITNTSNGFGFVSVNAVGLQNGAPDGLALVNASGTVVEFLSYEGQFTAANGAASGMTSTNIVAVEDGSTGAAMGSIQRQGTGSSSSDFNTWTTFTSTSTRDGVNSGQTFITPSNDQSLSIVADNVSKVEGNNGVTIFTFTVTRANPSADVTVDWNLTGLGGAGHATADDFTGLTSGTLTFTGSETTKVIEIAVGADTVFEPNEIFSVTLSNASGGTSISTAAATSTILNDDPLAIYKIQGTGHTSEYVGQNVLTTGVITAIQMTGTTRGFYVQDVNGDGDATTSDAIFVFRGSTWTPNVEVGDAVTISGKVAEYKPSGSNDLTLTQFGTDAAVNVTSKGNALPDAVVIGPYGLMPPTGDVTSAAAFYESLEGMRVTIEPTRVVGATNAYGEIWTVIDGAYDPSSLNGRGGLASVGTDYNPERIQIDNIRDSLSMPMVDVGAKLGAVTGILSYGFSNYEVLVGTAPVVTQQSTLQPEVTKVTATNPFFLSFATYNVENLDPNDDDGDADIDSGHFAKVAQHIVKNMGAPAVISLQEIQDDSGSVDNGVVSADKTLQTLVDAIVGAGGPRYKFAYLNPENNKDGGQPGGNIRQAYLYNDDVVDLVPGSLARIVDPDPLVNDAFQSSRKPLIAQFTFNGETYTFINNHLNSKGGDDAIFGSNQPPVLASELQRIEQTKLIKAYVDQLLAADPNANIAVLGDLNDFTWSNPLKVLSGEAAGAQVLFELGDEFIADPNDRTDYIYNGNSQSLDHIYVSAAMLARIEAFDIVRVNSEFDAQQHASDHDPLVARALPFQIARGTDGNDHLVGDDASNALIGSAGNDLIQGHGGNDYLQGDDGNDTLDGGAGADALYGGAGIDTASYVSAATGVTVNLAAPGENTGNAADDTYDSLENLTGSAFNDILSGDAFDNVIDGGLGADLMKGGAGNDTYLVDNAGDRVIDAAGTDTIITTVSFSLSGSTGVEVLQAANNGAAIKLIGDSLANVLISNAGNNTLSGGLGADTLTGGAGKDSFVFDTKLSSSNIDKIVDFNVKDDTILLDNAIFKKLGAGTLSKPGALNKNFFTIGAKAKDKDDYIVYDATKGTLSYDADGSSAGKAVVFATISKGLKMTYADLLII</sequence>
<protein>
    <submittedName>
        <fullName evidence="5">Endonuclease</fullName>
    </submittedName>
</protein>
<dbReference type="RefSeq" id="WP_167671642.1">
    <property type="nucleotide sequence ID" value="NZ_JAATJS010000001.1"/>
</dbReference>
<accession>A0ABX0VD69</accession>
<gene>
    <name evidence="5" type="ORF">HB375_04075</name>
</gene>
<evidence type="ECO:0000256" key="1">
    <source>
        <dbReference type="ARBA" id="ARBA00022729"/>
    </source>
</evidence>
<dbReference type="PRINTS" id="PR00313">
    <property type="entry name" value="CABNDNGRPT"/>
</dbReference>
<evidence type="ECO:0000256" key="3">
    <source>
        <dbReference type="ARBA" id="ARBA00022837"/>
    </source>
</evidence>
<proteinExistence type="predicted"/>
<evidence type="ECO:0000256" key="2">
    <source>
        <dbReference type="ARBA" id="ARBA00022737"/>
    </source>
</evidence>
<keyword evidence="5" id="KW-0378">Hydrolase</keyword>
<dbReference type="SUPFAM" id="SSF141072">
    <property type="entry name" value="CalX-like"/>
    <property type="match status" value="1"/>
</dbReference>
<keyword evidence="2" id="KW-0677">Repeat</keyword>
<dbReference type="SUPFAM" id="SSF51120">
    <property type="entry name" value="beta-Roll"/>
    <property type="match status" value="3"/>
</dbReference>
<reference evidence="5 6" key="1">
    <citation type="submission" date="2020-03" db="EMBL/GenBank/DDBJ databases">
        <title>The genome sequence of Microvirga sp. c23x22.</title>
        <authorList>
            <person name="Zhang X."/>
        </authorList>
    </citation>
    <scope>NUCLEOTIDE SEQUENCE [LARGE SCALE GENOMIC DNA]</scope>
    <source>
        <strain evidence="6">c23x22</strain>
    </source>
</reference>
<dbReference type="InterPro" id="IPR005135">
    <property type="entry name" value="Endo/exonuclease/phosphatase"/>
</dbReference>
<dbReference type="InterPro" id="IPR036691">
    <property type="entry name" value="Endo/exonu/phosph_ase_sf"/>
</dbReference>
<dbReference type="SUPFAM" id="SSF56219">
    <property type="entry name" value="DNase I-like"/>
    <property type="match status" value="1"/>
</dbReference>
<keyword evidence="5" id="KW-0255">Endonuclease</keyword>
<dbReference type="InterPro" id="IPR003644">
    <property type="entry name" value="Calx_beta"/>
</dbReference>
<dbReference type="Pfam" id="PF00353">
    <property type="entry name" value="HemolysinCabind"/>
    <property type="match status" value="3"/>
</dbReference>
<dbReference type="GO" id="GO:0004519">
    <property type="term" value="F:endonuclease activity"/>
    <property type="evidence" value="ECO:0007669"/>
    <property type="project" value="UniProtKB-KW"/>
</dbReference>
<dbReference type="InterPro" id="IPR011049">
    <property type="entry name" value="Serralysin-like_metalloprot_C"/>
</dbReference>
<dbReference type="PROSITE" id="PS00330">
    <property type="entry name" value="HEMOLYSIN_CALCIUM"/>
    <property type="match status" value="2"/>
</dbReference>
<keyword evidence="6" id="KW-1185">Reference proteome</keyword>
<keyword evidence="5" id="KW-0540">Nuclease</keyword>
<dbReference type="Gene3D" id="2.150.10.10">
    <property type="entry name" value="Serralysin-like metalloprotease, C-terminal"/>
    <property type="match status" value="3"/>
</dbReference>
<dbReference type="PANTHER" id="PTHR42834:SF1">
    <property type="entry name" value="ENDONUCLEASE_EXONUCLEASE_PHOSPHATASE FAMILY PROTEIN (AFU_ORTHOLOGUE AFUA_3G09210)"/>
    <property type="match status" value="1"/>
</dbReference>